<proteinExistence type="predicted"/>
<reference evidence="2 3" key="1">
    <citation type="journal article" date="2022" name="Front. Microbiol.">
        <title>Male-killing mechanisms vary between Spiroplasma species.</title>
        <authorList>
            <person name="Arai H."/>
            <person name="Inoue M."/>
            <person name="Kageyama D."/>
        </authorList>
    </citation>
    <scope>NUCLEOTIDE SEQUENCE [LARGE SCALE GENOMIC DNA]</scope>
    <source>
        <strain evidence="3">sHm</strain>
    </source>
</reference>
<evidence type="ECO:0000313" key="3">
    <source>
        <dbReference type="Proteomes" id="UP001163387"/>
    </source>
</evidence>
<accession>A0ABN6T1F1</accession>
<name>A0ABN6T1F1_9MOLU</name>
<protein>
    <submittedName>
        <fullName evidence="2">Uncharacterized protein</fullName>
    </submittedName>
</protein>
<gene>
    <name evidence="2" type="ORF">SHM_27190</name>
</gene>
<evidence type="ECO:0000313" key="2">
    <source>
        <dbReference type="EMBL" id="BDT05073.1"/>
    </source>
</evidence>
<sequence length="68" mass="8350">MNRLELENARKLIEKFEELQEEFNDKYEDLELNIDADYELNIRNDYFTYEDVNKLEQAIIDYKKIIKG</sequence>
<feature type="coiled-coil region" evidence="1">
    <location>
        <begin position="2"/>
        <end position="33"/>
    </location>
</feature>
<keyword evidence="1" id="KW-0175">Coiled coil</keyword>
<dbReference type="EMBL" id="AP026933">
    <property type="protein sequence ID" value="BDT05073.1"/>
    <property type="molecule type" value="Genomic_DNA"/>
</dbReference>
<evidence type="ECO:0000256" key="1">
    <source>
        <dbReference type="SAM" id="Coils"/>
    </source>
</evidence>
<keyword evidence="3" id="KW-1185">Reference proteome</keyword>
<organism evidence="2 3">
    <name type="scientific">Spiroplasma ixodetis</name>
    <dbReference type="NCBI Taxonomy" id="2141"/>
    <lineage>
        <taxon>Bacteria</taxon>
        <taxon>Bacillati</taxon>
        <taxon>Mycoplasmatota</taxon>
        <taxon>Mollicutes</taxon>
        <taxon>Entomoplasmatales</taxon>
        <taxon>Spiroplasmataceae</taxon>
        <taxon>Spiroplasma</taxon>
    </lineage>
</organism>
<dbReference type="RefSeq" id="WP_281748643.1">
    <property type="nucleotide sequence ID" value="NZ_AP026933.1"/>
</dbReference>
<dbReference type="Proteomes" id="UP001163387">
    <property type="component" value="Chromosome"/>
</dbReference>